<evidence type="ECO:0000313" key="2">
    <source>
        <dbReference type="Proteomes" id="UP000821865"/>
    </source>
</evidence>
<protein>
    <submittedName>
        <fullName evidence="1">Uncharacterized protein</fullName>
    </submittedName>
</protein>
<dbReference type="EMBL" id="CM023471">
    <property type="protein sequence ID" value="KAH7966784.1"/>
    <property type="molecule type" value="Genomic_DNA"/>
</dbReference>
<evidence type="ECO:0000313" key="1">
    <source>
        <dbReference type="EMBL" id="KAH7966784.1"/>
    </source>
</evidence>
<organism evidence="1 2">
    <name type="scientific">Dermacentor silvarum</name>
    <name type="common">Tick</name>
    <dbReference type="NCBI Taxonomy" id="543639"/>
    <lineage>
        <taxon>Eukaryota</taxon>
        <taxon>Metazoa</taxon>
        <taxon>Ecdysozoa</taxon>
        <taxon>Arthropoda</taxon>
        <taxon>Chelicerata</taxon>
        <taxon>Arachnida</taxon>
        <taxon>Acari</taxon>
        <taxon>Parasitiformes</taxon>
        <taxon>Ixodida</taxon>
        <taxon>Ixodoidea</taxon>
        <taxon>Ixodidae</taxon>
        <taxon>Rhipicephalinae</taxon>
        <taxon>Dermacentor</taxon>
    </lineage>
</organism>
<comment type="caution">
    <text evidence="1">The sequence shown here is derived from an EMBL/GenBank/DDBJ whole genome shotgun (WGS) entry which is preliminary data.</text>
</comment>
<gene>
    <name evidence="1" type="ORF">HPB49_019538</name>
</gene>
<sequence>MGITRIGEQCCSRFKTVISRKGSATVHNKKSGHSASEVPYHEELAKIAALYDSVEPGELREGYGVVSRKDTGSVSSKKRKFIRGGEGDAAWVTN</sequence>
<proteinExistence type="predicted"/>
<reference evidence="1" key="1">
    <citation type="submission" date="2020-05" db="EMBL/GenBank/DDBJ databases">
        <title>Large-scale comparative analyses of tick genomes elucidate their genetic diversity and vector capacities.</title>
        <authorList>
            <person name="Jia N."/>
            <person name="Wang J."/>
            <person name="Shi W."/>
            <person name="Du L."/>
            <person name="Sun Y."/>
            <person name="Zhan W."/>
            <person name="Jiang J."/>
            <person name="Wang Q."/>
            <person name="Zhang B."/>
            <person name="Ji P."/>
            <person name="Sakyi L.B."/>
            <person name="Cui X."/>
            <person name="Yuan T."/>
            <person name="Jiang B."/>
            <person name="Yang W."/>
            <person name="Lam T.T.-Y."/>
            <person name="Chang Q."/>
            <person name="Ding S."/>
            <person name="Wang X."/>
            <person name="Zhu J."/>
            <person name="Ruan X."/>
            <person name="Zhao L."/>
            <person name="Wei J."/>
            <person name="Que T."/>
            <person name="Du C."/>
            <person name="Cheng J."/>
            <person name="Dai P."/>
            <person name="Han X."/>
            <person name="Huang E."/>
            <person name="Gao Y."/>
            <person name="Liu J."/>
            <person name="Shao H."/>
            <person name="Ye R."/>
            <person name="Li L."/>
            <person name="Wei W."/>
            <person name="Wang X."/>
            <person name="Wang C."/>
            <person name="Yang T."/>
            <person name="Huo Q."/>
            <person name="Li W."/>
            <person name="Guo W."/>
            <person name="Chen H."/>
            <person name="Zhou L."/>
            <person name="Ni X."/>
            <person name="Tian J."/>
            <person name="Zhou Y."/>
            <person name="Sheng Y."/>
            <person name="Liu T."/>
            <person name="Pan Y."/>
            <person name="Xia L."/>
            <person name="Li J."/>
            <person name="Zhao F."/>
            <person name="Cao W."/>
        </authorList>
    </citation>
    <scope>NUCLEOTIDE SEQUENCE</scope>
    <source>
        <strain evidence="1">Dsil-2018</strain>
    </source>
</reference>
<dbReference type="Proteomes" id="UP000821865">
    <property type="component" value="Chromosome 2"/>
</dbReference>
<accession>A0ACB8DF80</accession>
<name>A0ACB8DF80_DERSI</name>
<keyword evidence="2" id="KW-1185">Reference proteome</keyword>